<keyword evidence="1" id="KW-1133">Transmembrane helix</keyword>
<accession>A0ABW1ZGB4</accession>
<keyword evidence="3" id="KW-1185">Reference proteome</keyword>
<reference evidence="3" key="1">
    <citation type="journal article" date="2019" name="Int. J. Syst. Evol. Microbiol.">
        <title>The Global Catalogue of Microorganisms (GCM) 10K type strain sequencing project: providing services to taxonomists for standard genome sequencing and annotation.</title>
        <authorList>
            <consortium name="The Broad Institute Genomics Platform"/>
            <consortium name="The Broad Institute Genome Sequencing Center for Infectious Disease"/>
            <person name="Wu L."/>
            <person name="Ma J."/>
        </authorList>
    </citation>
    <scope>NUCLEOTIDE SEQUENCE [LARGE SCALE GENOMIC DNA]</scope>
    <source>
        <strain evidence="3">CCUG 63830</strain>
    </source>
</reference>
<name>A0ABW1ZGB4_9DEIO</name>
<proteinExistence type="predicted"/>
<dbReference type="RefSeq" id="WP_224605795.1">
    <property type="nucleotide sequence ID" value="NZ_JAIQXV010000003.1"/>
</dbReference>
<keyword evidence="1" id="KW-0812">Transmembrane</keyword>
<dbReference type="EMBL" id="JBHSWB010000001">
    <property type="protein sequence ID" value="MFC6659125.1"/>
    <property type="molecule type" value="Genomic_DNA"/>
</dbReference>
<feature type="transmembrane region" description="Helical" evidence="1">
    <location>
        <begin position="6"/>
        <end position="25"/>
    </location>
</feature>
<evidence type="ECO:0000313" key="2">
    <source>
        <dbReference type="EMBL" id="MFC6659125.1"/>
    </source>
</evidence>
<evidence type="ECO:0000256" key="1">
    <source>
        <dbReference type="SAM" id="Phobius"/>
    </source>
</evidence>
<feature type="transmembrane region" description="Helical" evidence="1">
    <location>
        <begin position="32"/>
        <end position="51"/>
    </location>
</feature>
<comment type="caution">
    <text evidence="2">The sequence shown here is derived from an EMBL/GenBank/DDBJ whole genome shotgun (WGS) entry which is preliminary data.</text>
</comment>
<sequence>MTLGGLFTLGAALWAAWVGYGLWRWRAARDQALLSSVLVGVPAALLIRHTLAESGMWSHLPVPYTLLLWPLLWLLCLIAAMVLRRERPAMWPVLGLPATGLPTALLASFASV</sequence>
<gene>
    <name evidence="2" type="ORF">ACFP90_01190</name>
</gene>
<feature type="transmembrane region" description="Helical" evidence="1">
    <location>
        <begin position="90"/>
        <end position="110"/>
    </location>
</feature>
<evidence type="ECO:0000313" key="3">
    <source>
        <dbReference type="Proteomes" id="UP001596317"/>
    </source>
</evidence>
<organism evidence="2 3">
    <name type="scientific">Deinococcus multiflagellatus</name>
    <dbReference type="NCBI Taxonomy" id="1656887"/>
    <lineage>
        <taxon>Bacteria</taxon>
        <taxon>Thermotogati</taxon>
        <taxon>Deinococcota</taxon>
        <taxon>Deinococci</taxon>
        <taxon>Deinococcales</taxon>
        <taxon>Deinococcaceae</taxon>
        <taxon>Deinococcus</taxon>
    </lineage>
</organism>
<dbReference type="Proteomes" id="UP001596317">
    <property type="component" value="Unassembled WGS sequence"/>
</dbReference>
<protein>
    <submittedName>
        <fullName evidence="2">Uncharacterized protein</fullName>
    </submittedName>
</protein>
<feature type="transmembrane region" description="Helical" evidence="1">
    <location>
        <begin position="63"/>
        <end position="83"/>
    </location>
</feature>
<keyword evidence="1" id="KW-0472">Membrane</keyword>